<proteinExistence type="predicted"/>
<dbReference type="AlphaFoldDB" id="N9M2F3"/>
<feature type="coiled-coil region" evidence="1">
    <location>
        <begin position="146"/>
        <end position="180"/>
    </location>
</feature>
<dbReference type="HOGENOM" id="CLU_058126_0_0_6"/>
<dbReference type="PATRIC" id="fig|1217705.3.peg.1080"/>
<gene>
    <name evidence="2" type="ORF">F900_01125</name>
</gene>
<protein>
    <recommendedName>
        <fullName evidence="4">DUF3102 domain-containing protein</fullName>
    </recommendedName>
</protein>
<sequence length="306" mass="34079">MDFEQETTEVITSDYAKKIGGLAAQLGYEGALTVGALEDEIRFYQQRSVEAVLELGKRLLILKEITPHGEFTKRIDMLGISKRTAQRFMSVVLKFSKTTTLSLLEKSGSGSKLLELMVLDDDDIDVIDQGGSIGDVSLDTIETMSVRELKKALRDAKSDIEAKEQVIKTKDQKANELLEENTKLKSPVQIKKRAETEQQQLAKKALEEISAACLKMHNDTVRFTNEINSVIDAIEENGLYHIQEQLEANVIAAFQQIAQTSVALGIQIDFEAMVSPSWMADDSNKDGMGVEELQQLQHNVETLLES</sequence>
<dbReference type="RefSeq" id="WP_005215763.1">
    <property type="nucleotide sequence ID" value="NZ_KB850089.1"/>
</dbReference>
<evidence type="ECO:0000313" key="2">
    <source>
        <dbReference type="EMBL" id="ENX02679.1"/>
    </source>
</evidence>
<comment type="caution">
    <text evidence="2">The sequence shown here is derived from an EMBL/GenBank/DDBJ whole genome shotgun (WGS) entry which is preliminary data.</text>
</comment>
<evidence type="ECO:0000313" key="3">
    <source>
        <dbReference type="Proteomes" id="UP000013248"/>
    </source>
</evidence>
<name>N9M2F3_9GAMM</name>
<keyword evidence="1" id="KW-0175">Coiled coil</keyword>
<accession>N9M2F3</accession>
<dbReference type="STRING" id="1217705.F900_01125"/>
<reference evidence="2 3" key="1">
    <citation type="submission" date="2013-02" db="EMBL/GenBank/DDBJ databases">
        <title>The Genome Sequence of Acinetobacter sp. ANC 3862.</title>
        <authorList>
            <consortium name="The Broad Institute Genome Sequencing Platform"/>
            <consortium name="The Broad Institute Genome Sequencing Center for Infectious Disease"/>
            <person name="Cerqueira G."/>
            <person name="Feldgarden M."/>
            <person name="Courvalin P."/>
            <person name="Perichon B."/>
            <person name="Grillot-Courvalin C."/>
            <person name="Clermont D."/>
            <person name="Rocha E."/>
            <person name="Yoon E.-J."/>
            <person name="Nemec A."/>
            <person name="Walker B."/>
            <person name="Young S.K."/>
            <person name="Zeng Q."/>
            <person name="Gargeya S."/>
            <person name="Fitzgerald M."/>
            <person name="Haas B."/>
            <person name="Abouelleil A."/>
            <person name="Alvarado L."/>
            <person name="Arachchi H.M."/>
            <person name="Berlin A.M."/>
            <person name="Chapman S.B."/>
            <person name="Dewar J."/>
            <person name="Goldberg J."/>
            <person name="Griggs A."/>
            <person name="Gujja S."/>
            <person name="Hansen M."/>
            <person name="Howarth C."/>
            <person name="Imamovic A."/>
            <person name="Larimer J."/>
            <person name="McCowan C."/>
            <person name="Murphy C."/>
            <person name="Neiman D."/>
            <person name="Pearson M."/>
            <person name="Priest M."/>
            <person name="Roberts A."/>
            <person name="Saif S."/>
            <person name="Shea T."/>
            <person name="Sisk P."/>
            <person name="Sykes S."/>
            <person name="Wortman J."/>
            <person name="Nusbaum C."/>
            <person name="Birren B."/>
        </authorList>
    </citation>
    <scope>NUCLEOTIDE SEQUENCE [LARGE SCALE GENOMIC DNA]</scope>
    <source>
        <strain evidence="2 3">ANC 3862</strain>
    </source>
</reference>
<dbReference type="Proteomes" id="UP000013248">
    <property type="component" value="Unassembled WGS sequence"/>
</dbReference>
<organism evidence="2 3">
    <name type="scientific">Acinetobacter modestus</name>
    <dbReference type="NCBI Taxonomy" id="1776740"/>
    <lineage>
        <taxon>Bacteria</taxon>
        <taxon>Pseudomonadati</taxon>
        <taxon>Pseudomonadota</taxon>
        <taxon>Gammaproteobacteria</taxon>
        <taxon>Moraxellales</taxon>
        <taxon>Moraxellaceae</taxon>
        <taxon>Acinetobacter</taxon>
    </lineage>
</organism>
<evidence type="ECO:0008006" key="4">
    <source>
        <dbReference type="Google" id="ProtNLM"/>
    </source>
</evidence>
<evidence type="ECO:0000256" key="1">
    <source>
        <dbReference type="SAM" id="Coils"/>
    </source>
</evidence>
<dbReference type="eggNOG" id="ENOG502Z7QA">
    <property type="taxonomic scope" value="Bacteria"/>
</dbReference>
<dbReference type="EMBL" id="APRP01000014">
    <property type="protein sequence ID" value="ENX02679.1"/>
    <property type="molecule type" value="Genomic_DNA"/>
</dbReference>